<evidence type="ECO:0000313" key="11">
    <source>
        <dbReference type="Ensembl" id="ENSPFOP00000026689.1"/>
    </source>
</evidence>
<feature type="transmembrane region" description="Helical" evidence="9">
    <location>
        <begin position="177"/>
        <end position="197"/>
    </location>
</feature>
<reference evidence="12" key="1">
    <citation type="submission" date="2013-10" db="EMBL/GenBank/DDBJ databases">
        <authorList>
            <person name="Schartl M."/>
            <person name="Warren W."/>
        </authorList>
    </citation>
    <scope>NUCLEOTIDE SEQUENCE [LARGE SCALE GENOMIC DNA]</scope>
    <source>
        <strain evidence="12">female</strain>
    </source>
</reference>
<evidence type="ECO:0000256" key="5">
    <source>
        <dbReference type="ARBA" id="ARBA00023040"/>
    </source>
</evidence>
<dbReference type="Pfam" id="PF00001">
    <property type="entry name" value="7tm_1"/>
    <property type="match status" value="1"/>
</dbReference>
<dbReference type="Ensembl" id="ENSPFOT00000024378.1">
    <property type="protein sequence ID" value="ENSPFOP00000026689.1"/>
    <property type="gene ID" value="ENSPFOG00000015797.2"/>
</dbReference>
<evidence type="ECO:0000256" key="1">
    <source>
        <dbReference type="ARBA" id="ARBA00004651"/>
    </source>
</evidence>
<evidence type="ECO:0000259" key="10">
    <source>
        <dbReference type="PROSITE" id="PS50262"/>
    </source>
</evidence>
<dbReference type="eggNOG" id="KOG3656">
    <property type="taxonomic scope" value="Eukaryota"/>
</dbReference>
<keyword evidence="7" id="KW-0675">Receptor</keyword>
<dbReference type="GO" id="GO:0007218">
    <property type="term" value="P:neuropeptide signaling pathway"/>
    <property type="evidence" value="ECO:0007669"/>
    <property type="project" value="TreeGrafter"/>
</dbReference>
<evidence type="ECO:0000256" key="4">
    <source>
        <dbReference type="ARBA" id="ARBA00022989"/>
    </source>
</evidence>
<sequence length="283" mass="31655">EHNVLLHIASSAGSNPSYVAAAVIAVLSCLLGIPTNILVIVKLSSHLRGSSMTKRLIFNLALSDLLSLFCLVIAGAIFATGPHLAHGLCQLFFFIILFCITSSSNILLLISIQRYYQILHHAKWKKVTRAWQRVLLCGVWILGALLPLPLVLSLMDKNKDADKTSCRNKMITPQAEVVHVAVAISAQLVVLVFYVKLVRGVRKVQMSDRKKQKINRLFTRILAVSLIDFLPLFARLVAVAAHFRPSKTLSEVSKNLTSIEYLYFLNHCLNPLLYFFASRHQLR</sequence>
<name>A0A096M5J8_POEFO</name>
<evidence type="ECO:0000256" key="9">
    <source>
        <dbReference type="SAM" id="Phobius"/>
    </source>
</evidence>
<evidence type="ECO:0000256" key="7">
    <source>
        <dbReference type="ARBA" id="ARBA00023170"/>
    </source>
</evidence>
<dbReference type="PANTHER" id="PTHR24230:SF75">
    <property type="entry name" value="RELAXIN FAMILY PEPTIDE RECEPTOR 3"/>
    <property type="match status" value="1"/>
</dbReference>
<feature type="transmembrane region" description="Helical" evidence="9">
    <location>
        <begin position="56"/>
        <end position="79"/>
    </location>
</feature>
<dbReference type="Gene3D" id="1.20.1070.10">
    <property type="entry name" value="Rhodopsin 7-helix transmembrane proteins"/>
    <property type="match status" value="1"/>
</dbReference>
<reference evidence="11" key="2">
    <citation type="submission" date="2025-08" db="UniProtKB">
        <authorList>
            <consortium name="Ensembl"/>
        </authorList>
    </citation>
    <scope>IDENTIFICATION</scope>
</reference>
<keyword evidence="2" id="KW-1003">Cell membrane</keyword>
<dbReference type="GO" id="GO:0008528">
    <property type="term" value="F:G protein-coupled peptide receptor activity"/>
    <property type="evidence" value="ECO:0007669"/>
    <property type="project" value="TreeGrafter"/>
</dbReference>
<dbReference type="AlphaFoldDB" id="A0A096M5J8"/>
<feature type="transmembrane region" description="Helical" evidence="9">
    <location>
        <begin position="91"/>
        <end position="112"/>
    </location>
</feature>
<comment type="subcellular location">
    <subcellularLocation>
        <location evidence="1">Cell membrane</location>
        <topology evidence="1">Multi-pass membrane protein</topology>
    </subcellularLocation>
</comment>
<accession>A0A096M5J8</accession>
<dbReference type="InterPro" id="IPR000276">
    <property type="entry name" value="GPCR_Rhodpsn"/>
</dbReference>
<evidence type="ECO:0000256" key="8">
    <source>
        <dbReference type="ARBA" id="ARBA00023224"/>
    </source>
</evidence>
<dbReference type="PROSITE" id="PS50262">
    <property type="entry name" value="G_PROTEIN_RECEP_F1_2"/>
    <property type="match status" value="1"/>
</dbReference>
<feature type="transmembrane region" description="Helical" evidence="9">
    <location>
        <begin position="217"/>
        <end position="241"/>
    </location>
</feature>
<dbReference type="GO" id="GO:0005886">
    <property type="term" value="C:plasma membrane"/>
    <property type="evidence" value="ECO:0007669"/>
    <property type="project" value="UniProtKB-SubCell"/>
</dbReference>
<keyword evidence="3 9" id="KW-0812">Transmembrane</keyword>
<keyword evidence="8" id="KW-0807">Transducer</keyword>
<reference evidence="11" key="3">
    <citation type="submission" date="2025-09" db="UniProtKB">
        <authorList>
            <consortium name="Ensembl"/>
        </authorList>
    </citation>
    <scope>IDENTIFICATION</scope>
</reference>
<proteinExistence type="predicted"/>
<evidence type="ECO:0000313" key="12">
    <source>
        <dbReference type="Proteomes" id="UP000028760"/>
    </source>
</evidence>
<dbReference type="InterPro" id="IPR017452">
    <property type="entry name" value="GPCR_Rhodpsn_7TM"/>
</dbReference>
<dbReference type="Proteomes" id="UP000028760">
    <property type="component" value="Unassembled WGS sequence"/>
</dbReference>
<evidence type="ECO:0000256" key="2">
    <source>
        <dbReference type="ARBA" id="ARBA00022475"/>
    </source>
</evidence>
<feature type="transmembrane region" description="Helical" evidence="9">
    <location>
        <begin position="261"/>
        <end position="277"/>
    </location>
</feature>
<dbReference type="GeneTree" id="ENSGT00950000182966"/>
<evidence type="ECO:0000256" key="6">
    <source>
        <dbReference type="ARBA" id="ARBA00023136"/>
    </source>
</evidence>
<keyword evidence="12" id="KW-1185">Reference proteome</keyword>
<dbReference type="PRINTS" id="PR00237">
    <property type="entry name" value="GPCRRHODOPSN"/>
</dbReference>
<dbReference type="STRING" id="48698.ENSPFOP00000026689"/>
<protein>
    <recommendedName>
        <fullName evidence="10">G-protein coupled receptors family 1 profile domain-containing protein</fullName>
    </recommendedName>
</protein>
<keyword evidence="4 9" id="KW-1133">Transmembrane helix</keyword>
<feature type="domain" description="G-protein coupled receptors family 1 profile" evidence="10">
    <location>
        <begin position="35"/>
        <end position="274"/>
    </location>
</feature>
<dbReference type="OMA" id="VECFYFF"/>
<keyword evidence="6 9" id="KW-0472">Membrane</keyword>
<dbReference type="SUPFAM" id="SSF81321">
    <property type="entry name" value="Family A G protein-coupled receptor-like"/>
    <property type="match status" value="1"/>
</dbReference>
<dbReference type="EMBL" id="AYCK01001473">
    <property type="status" value="NOT_ANNOTATED_CDS"/>
    <property type="molecule type" value="Genomic_DNA"/>
</dbReference>
<dbReference type="CDD" id="cd00637">
    <property type="entry name" value="7tm_classA_rhodopsin-like"/>
    <property type="match status" value="1"/>
</dbReference>
<keyword evidence="5" id="KW-0297">G-protein coupled receptor</keyword>
<feature type="transmembrane region" description="Helical" evidence="9">
    <location>
        <begin position="133"/>
        <end position="155"/>
    </location>
</feature>
<feature type="transmembrane region" description="Helical" evidence="9">
    <location>
        <begin position="20"/>
        <end position="44"/>
    </location>
</feature>
<evidence type="ECO:0000256" key="3">
    <source>
        <dbReference type="ARBA" id="ARBA00022692"/>
    </source>
</evidence>
<dbReference type="PANTHER" id="PTHR24230">
    <property type="entry name" value="G-PROTEIN COUPLED RECEPTOR"/>
    <property type="match status" value="1"/>
</dbReference>
<organism evidence="11 12">
    <name type="scientific">Poecilia formosa</name>
    <name type="common">Amazon molly</name>
    <name type="synonym">Limia formosa</name>
    <dbReference type="NCBI Taxonomy" id="48698"/>
    <lineage>
        <taxon>Eukaryota</taxon>
        <taxon>Metazoa</taxon>
        <taxon>Chordata</taxon>
        <taxon>Craniata</taxon>
        <taxon>Vertebrata</taxon>
        <taxon>Euteleostomi</taxon>
        <taxon>Actinopterygii</taxon>
        <taxon>Neopterygii</taxon>
        <taxon>Teleostei</taxon>
        <taxon>Neoteleostei</taxon>
        <taxon>Acanthomorphata</taxon>
        <taxon>Ovalentaria</taxon>
        <taxon>Atherinomorphae</taxon>
        <taxon>Cyprinodontiformes</taxon>
        <taxon>Poeciliidae</taxon>
        <taxon>Poeciliinae</taxon>
        <taxon>Poecilia</taxon>
    </lineage>
</organism>